<evidence type="ECO:0000313" key="3">
    <source>
        <dbReference type="EMBL" id="QUW02340.1"/>
    </source>
</evidence>
<accession>A0ABX8BB97</accession>
<evidence type="ECO:0008006" key="5">
    <source>
        <dbReference type="Google" id="ProtNLM"/>
    </source>
</evidence>
<feature type="compositionally biased region" description="Pro residues" evidence="1">
    <location>
        <begin position="33"/>
        <end position="43"/>
    </location>
</feature>
<protein>
    <recommendedName>
        <fullName evidence="5">Lipoprotein</fullName>
    </recommendedName>
</protein>
<dbReference type="EMBL" id="CP072648">
    <property type="protein sequence ID" value="QUW02340.1"/>
    <property type="molecule type" value="Genomic_DNA"/>
</dbReference>
<organism evidence="3 4">
    <name type="scientific">Chloracidobacterium validum</name>
    <dbReference type="NCBI Taxonomy" id="2821543"/>
    <lineage>
        <taxon>Bacteria</taxon>
        <taxon>Pseudomonadati</taxon>
        <taxon>Acidobacteriota</taxon>
        <taxon>Terriglobia</taxon>
        <taxon>Terriglobales</taxon>
        <taxon>Acidobacteriaceae</taxon>
        <taxon>Chloracidobacterium</taxon>
    </lineage>
</organism>
<feature type="region of interest" description="Disordered" evidence="1">
    <location>
        <begin position="216"/>
        <end position="332"/>
    </location>
</feature>
<reference evidence="3 4" key="1">
    <citation type="submission" date="2021-03" db="EMBL/GenBank/DDBJ databases">
        <title>Genomic and phenotypic characterization of Chloracidobacterium isolates provides evidence for multiple species.</title>
        <authorList>
            <person name="Saini M.K."/>
            <person name="Costas A.M.G."/>
            <person name="Tank M."/>
            <person name="Bryant D.A."/>
        </authorList>
    </citation>
    <scope>NUCLEOTIDE SEQUENCE [LARGE SCALE GENOMIC DNA]</scope>
    <source>
        <strain evidence="3 4">BV2-C</strain>
    </source>
</reference>
<keyword evidence="4" id="KW-1185">Reference proteome</keyword>
<feature type="signal peptide" evidence="2">
    <location>
        <begin position="1"/>
        <end position="26"/>
    </location>
</feature>
<feature type="compositionally biased region" description="Pro residues" evidence="1">
    <location>
        <begin position="283"/>
        <end position="322"/>
    </location>
</feature>
<dbReference type="Proteomes" id="UP000676506">
    <property type="component" value="Chromosome 1"/>
</dbReference>
<dbReference type="RefSeq" id="WP_211428230.1">
    <property type="nucleotide sequence ID" value="NZ_CP072648.1"/>
</dbReference>
<proteinExistence type="predicted"/>
<keyword evidence="2" id="KW-0732">Signal</keyword>
<feature type="chain" id="PRO_5045226631" description="Lipoprotein" evidence="2">
    <location>
        <begin position="27"/>
        <end position="332"/>
    </location>
</feature>
<feature type="compositionally biased region" description="Low complexity" evidence="1">
    <location>
        <begin position="247"/>
        <end position="256"/>
    </location>
</feature>
<feature type="compositionally biased region" description="Low complexity" evidence="1">
    <location>
        <begin position="273"/>
        <end position="282"/>
    </location>
</feature>
<sequence>MVSPTGFWMRGTALGIAALLTSGCFACSASRPAPQPVSAPPAKPSTVTATSNVPGQGLDLQALIGLTKQAKDAETLERLLNQPGSINNLDLDEDGNVDYVRVQEYGGGTTKNFSFVALLNDGQEQEVANLVIEQTPGQSEATVQVQGHPAVYGPNVYYSAALPIATALFLAWALTPRPAFYVSPYGFGAFPAYYRPYAPVPVATYRTTVTNYTRNVPVQRSSAPPVRSLPPSPNAGKVAPSFRQPLTQPGQTQRQFQQRDDNRPVAAGGFGQGPAAQRSNPASAPPARPAAPPPSASRPTAPPPVSRPAPPAAARPTAPPPSRNFNTRGRRN</sequence>
<gene>
    <name evidence="3" type="ORF">J8C06_08220</name>
</gene>
<name>A0ABX8BB97_9BACT</name>
<evidence type="ECO:0000256" key="1">
    <source>
        <dbReference type="SAM" id="MobiDB-lite"/>
    </source>
</evidence>
<evidence type="ECO:0000313" key="4">
    <source>
        <dbReference type="Proteomes" id="UP000676506"/>
    </source>
</evidence>
<feature type="region of interest" description="Disordered" evidence="1">
    <location>
        <begin position="31"/>
        <end position="52"/>
    </location>
</feature>
<evidence type="ECO:0000256" key="2">
    <source>
        <dbReference type="SAM" id="SignalP"/>
    </source>
</evidence>